<comment type="caution">
    <text evidence="1">The sequence shown here is derived from an EMBL/GenBank/DDBJ whole genome shotgun (WGS) entry which is preliminary data.</text>
</comment>
<dbReference type="AlphaFoldDB" id="A0A0F9PBQ2"/>
<organism evidence="1">
    <name type="scientific">marine sediment metagenome</name>
    <dbReference type="NCBI Taxonomy" id="412755"/>
    <lineage>
        <taxon>unclassified sequences</taxon>
        <taxon>metagenomes</taxon>
        <taxon>ecological metagenomes</taxon>
    </lineage>
</organism>
<dbReference type="EMBL" id="LAZR01002626">
    <property type="protein sequence ID" value="KKN27559.1"/>
    <property type="molecule type" value="Genomic_DNA"/>
</dbReference>
<sequence length="66" mass="7620">MEKSNKIKIKFDSSKGQINPMINGNFIDHFSKRGLILVRIIMMDPSDKEELNRIVQIQKTVTTESI</sequence>
<gene>
    <name evidence="1" type="ORF">LCGC14_0863360</name>
</gene>
<protein>
    <submittedName>
        <fullName evidence="1">Uncharacterized protein</fullName>
    </submittedName>
</protein>
<evidence type="ECO:0000313" key="1">
    <source>
        <dbReference type="EMBL" id="KKN27559.1"/>
    </source>
</evidence>
<reference evidence="1" key="1">
    <citation type="journal article" date="2015" name="Nature">
        <title>Complex archaea that bridge the gap between prokaryotes and eukaryotes.</title>
        <authorList>
            <person name="Spang A."/>
            <person name="Saw J.H."/>
            <person name="Jorgensen S.L."/>
            <person name="Zaremba-Niedzwiedzka K."/>
            <person name="Martijn J."/>
            <person name="Lind A.E."/>
            <person name="van Eijk R."/>
            <person name="Schleper C."/>
            <person name="Guy L."/>
            <person name="Ettema T.J."/>
        </authorList>
    </citation>
    <scope>NUCLEOTIDE SEQUENCE</scope>
</reference>
<proteinExistence type="predicted"/>
<name>A0A0F9PBQ2_9ZZZZ</name>
<accession>A0A0F9PBQ2</accession>